<accession>A0A835Y3K3</accession>
<organism evidence="3 4">
    <name type="scientific">Edaphochlamys debaryana</name>
    <dbReference type="NCBI Taxonomy" id="47281"/>
    <lineage>
        <taxon>Eukaryota</taxon>
        <taxon>Viridiplantae</taxon>
        <taxon>Chlorophyta</taxon>
        <taxon>core chlorophytes</taxon>
        <taxon>Chlorophyceae</taxon>
        <taxon>CS clade</taxon>
        <taxon>Chlamydomonadales</taxon>
        <taxon>Chlamydomonadales incertae sedis</taxon>
        <taxon>Edaphochlamys</taxon>
    </lineage>
</organism>
<evidence type="ECO:0000256" key="1">
    <source>
        <dbReference type="SAM" id="Coils"/>
    </source>
</evidence>
<evidence type="ECO:0000313" key="3">
    <source>
        <dbReference type="EMBL" id="KAG2491900.1"/>
    </source>
</evidence>
<feature type="transmembrane region" description="Helical" evidence="2">
    <location>
        <begin position="115"/>
        <end position="140"/>
    </location>
</feature>
<dbReference type="Proteomes" id="UP000612055">
    <property type="component" value="Unassembled WGS sequence"/>
</dbReference>
<proteinExistence type="predicted"/>
<feature type="transmembrane region" description="Helical" evidence="2">
    <location>
        <begin position="80"/>
        <end position="103"/>
    </location>
</feature>
<evidence type="ECO:0000313" key="4">
    <source>
        <dbReference type="Proteomes" id="UP000612055"/>
    </source>
</evidence>
<gene>
    <name evidence="3" type="ORF">HYH03_009852</name>
</gene>
<evidence type="ECO:0000256" key="2">
    <source>
        <dbReference type="SAM" id="Phobius"/>
    </source>
</evidence>
<protein>
    <submittedName>
        <fullName evidence="3">Uncharacterized protein</fullName>
    </submittedName>
</protein>
<name>A0A835Y3K3_9CHLO</name>
<sequence length="230" mass="24106">MAAAALLPMRLLGRPAAARPSCSPRPYPAACRAPAPSSALPLLAAAPAAGRRTTAAAASTGGGGGPKKQAEPIEAQEEPWWIAVTVAIAFACFGFVLWFRVVVPNWATWLDNVSLVEVVFLAAGTLATVASAWATIMGAYKRALSFRAEVQAVAVAAEETRAELAGMRADMAGMKESMATAEEVKATAEQVKEVQSILARLERLLTDNISTLQAQNARFSRALGLPNTDS</sequence>
<keyword evidence="2" id="KW-1133">Transmembrane helix</keyword>
<reference evidence="3" key="1">
    <citation type="journal article" date="2020" name="bioRxiv">
        <title>Comparative genomics of Chlamydomonas.</title>
        <authorList>
            <person name="Craig R.J."/>
            <person name="Hasan A.R."/>
            <person name="Ness R.W."/>
            <person name="Keightley P.D."/>
        </authorList>
    </citation>
    <scope>NUCLEOTIDE SEQUENCE</scope>
    <source>
        <strain evidence="3">CCAP 11/70</strain>
    </source>
</reference>
<comment type="caution">
    <text evidence="3">The sequence shown here is derived from an EMBL/GenBank/DDBJ whole genome shotgun (WGS) entry which is preliminary data.</text>
</comment>
<keyword evidence="4" id="KW-1185">Reference proteome</keyword>
<dbReference type="AlphaFoldDB" id="A0A835Y3K3"/>
<keyword evidence="2" id="KW-0812">Transmembrane</keyword>
<dbReference type="EMBL" id="JAEHOE010000049">
    <property type="protein sequence ID" value="KAG2491900.1"/>
    <property type="molecule type" value="Genomic_DNA"/>
</dbReference>
<keyword evidence="1" id="KW-0175">Coiled coil</keyword>
<feature type="coiled-coil region" evidence="1">
    <location>
        <begin position="157"/>
        <end position="204"/>
    </location>
</feature>
<keyword evidence="2" id="KW-0472">Membrane</keyword>